<evidence type="ECO:0000259" key="4">
    <source>
        <dbReference type="PROSITE" id="PS50110"/>
    </source>
</evidence>
<dbReference type="PANTHER" id="PTHR43214">
    <property type="entry name" value="TWO-COMPONENT RESPONSE REGULATOR"/>
    <property type="match status" value="1"/>
</dbReference>
<dbReference type="SMART" id="SM00421">
    <property type="entry name" value="HTH_LUXR"/>
    <property type="match status" value="1"/>
</dbReference>
<reference evidence="6" key="1">
    <citation type="journal article" date="2019" name="Int. J. Syst. Evol. Microbiol.">
        <title>The Global Catalogue of Microorganisms (GCM) 10K type strain sequencing project: providing services to taxonomists for standard genome sequencing and annotation.</title>
        <authorList>
            <consortium name="The Broad Institute Genomics Platform"/>
            <consortium name="The Broad Institute Genome Sequencing Center for Infectious Disease"/>
            <person name="Wu L."/>
            <person name="Ma J."/>
        </authorList>
    </citation>
    <scope>NUCLEOTIDE SEQUENCE [LARGE SCALE GENOMIC DNA]</scope>
    <source>
        <strain evidence="6">CGMCC 4.1469</strain>
    </source>
</reference>
<dbReference type="SUPFAM" id="SSF46894">
    <property type="entry name" value="C-terminal effector domain of the bipartite response regulators"/>
    <property type="match status" value="1"/>
</dbReference>
<gene>
    <name evidence="5" type="ORF">ACFQDI_20460</name>
</gene>
<organism evidence="5 6">
    <name type="scientific">Prosthecobacter fluviatilis</name>
    <dbReference type="NCBI Taxonomy" id="445931"/>
    <lineage>
        <taxon>Bacteria</taxon>
        <taxon>Pseudomonadati</taxon>
        <taxon>Verrucomicrobiota</taxon>
        <taxon>Verrucomicrobiia</taxon>
        <taxon>Verrucomicrobiales</taxon>
        <taxon>Verrucomicrobiaceae</taxon>
        <taxon>Prosthecobacter</taxon>
    </lineage>
</organism>
<feature type="domain" description="HTH luxR-type" evidence="3">
    <location>
        <begin position="144"/>
        <end position="209"/>
    </location>
</feature>
<keyword evidence="6" id="KW-1185">Reference proteome</keyword>
<dbReference type="PANTHER" id="PTHR43214:SF44">
    <property type="entry name" value="TWO-COMPONENT RESPONSE REGULATOR"/>
    <property type="match status" value="1"/>
</dbReference>
<dbReference type="PROSITE" id="PS50110">
    <property type="entry name" value="RESPONSE_REGULATORY"/>
    <property type="match status" value="1"/>
</dbReference>
<sequence length="232" mass="25615">MTPKSVLLVDSQTMFLEMLTSFLGRELPEMTFITASSLNEARLLMKHHAFDLLIADISGLESAGLSMILEVREHAPGTRMLILAAEVSTFWLHQAMSEGVLGMVTKSRPLSELVAAIQDVLAGRKHLSPEIAQQFMEYISFLQTGDPMNLLSRRELEVFLKLGEGRPIKSIATELGLSAGTVAVHKHNIARKTGIDSVAKIARYCLEHGMLELRPEQILLRTRTARPEAVAA</sequence>
<feature type="modified residue" description="4-aspartylphosphate" evidence="2">
    <location>
        <position position="56"/>
    </location>
</feature>
<dbReference type="Pfam" id="PF00072">
    <property type="entry name" value="Response_reg"/>
    <property type="match status" value="1"/>
</dbReference>
<dbReference type="InterPro" id="IPR000792">
    <property type="entry name" value="Tscrpt_reg_LuxR_C"/>
</dbReference>
<dbReference type="RefSeq" id="WP_377170349.1">
    <property type="nucleotide sequence ID" value="NZ_JBHSMQ010000009.1"/>
</dbReference>
<name>A0ABW0KWY6_9BACT</name>
<comment type="caution">
    <text evidence="5">The sequence shown here is derived from an EMBL/GenBank/DDBJ whole genome shotgun (WGS) entry which is preliminary data.</text>
</comment>
<proteinExistence type="predicted"/>
<dbReference type="Pfam" id="PF00196">
    <property type="entry name" value="GerE"/>
    <property type="match status" value="1"/>
</dbReference>
<dbReference type="InterPro" id="IPR039420">
    <property type="entry name" value="WalR-like"/>
</dbReference>
<dbReference type="Gene3D" id="3.40.50.2300">
    <property type="match status" value="1"/>
</dbReference>
<dbReference type="InterPro" id="IPR011006">
    <property type="entry name" value="CheY-like_superfamily"/>
</dbReference>
<dbReference type="SMART" id="SM00448">
    <property type="entry name" value="REC"/>
    <property type="match status" value="1"/>
</dbReference>
<dbReference type="PRINTS" id="PR00038">
    <property type="entry name" value="HTHLUXR"/>
</dbReference>
<accession>A0ABW0KWY6</accession>
<dbReference type="SUPFAM" id="SSF52172">
    <property type="entry name" value="CheY-like"/>
    <property type="match status" value="1"/>
</dbReference>
<evidence type="ECO:0000313" key="6">
    <source>
        <dbReference type="Proteomes" id="UP001596052"/>
    </source>
</evidence>
<dbReference type="InterPro" id="IPR016032">
    <property type="entry name" value="Sig_transdc_resp-reg_C-effctor"/>
</dbReference>
<dbReference type="Proteomes" id="UP001596052">
    <property type="component" value="Unassembled WGS sequence"/>
</dbReference>
<evidence type="ECO:0000256" key="2">
    <source>
        <dbReference type="PROSITE-ProRule" id="PRU00169"/>
    </source>
</evidence>
<protein>
    <submittedName>
        <fullName evidence="5">LuxR C-terminal-related transcriptional regulator</fullName>
    </submittedName>
</protein>
<evidence type="ECO:0000256" key="1">
    <source>
        <dbReference type="ARBA" id="ARBA00023125"/>
    </source>
</evidence>
<dbReference type="EMBL" id="JBHSMQ010000009">
    <property type="protein sequence ID" value="MFC5457253.1"/>
    <property type="molecule type" value="Genomic_DNA"/>
</dbReference>
<evidence type="ECO:0000259" key="3">
    <source>
        <dbReference type="PROSITE" id="PS50043"/>
    </source>
</evidence>
<feature type="domain" description="Response regulatory" evidence="4">
    <location>
        <begin position="5"/>
        <end position="121"/>
    </location>
</feature>
<dbReference type="InterPro" id="IPR001789">
    <property type="entry name" value="Sig_transdc_resp-reg_receiver"/>
</dbReference>
<dbReference type="CDD" id="cd06170">
    <property type="entry name" value="LuxR_C_like"/>
    <property type="match status" value="1"/>
</dbReference>
<evidence type="ECO:0000313" key="5">
    <source>
        <dbReference type="EMBL" id="MFC5457253.1"/>
    </source>
</evidence>
<dbReference type="PROSITE" id="PS50043">
    <property type="entry name" value="HTH_LUXR_2"/>
    <property type="match status" value="1"/>
</dbReference>
<keyword evidence="1" id="KW-0238">DNA-binding</keyword>
<keyword evidence="2" id="KW-0597">Phosphoprotein</keyword>